<dbReference type="AlphaFoldDB" id="A0A1A7X2R4"/>
<gene>
    <name evidence="1" type="primary">Nfu_g_1_007393</name>
</gene>
<sequence length="52" mass="5993">ADSIWSIREGGCRSRYEQKMGTRWTEGSTRLPSIRLLPATVSCTRAQKYKIF</sequence>
<reference evidence="1" key="2">
    <citation type="submission" date="2016-06" db="EMBL/GenBank/DDBJ databases">
        <title>The genome of a short-lived fish provides insights into sex chromosome evolution and the genetic control of aging.</title>
        <authorList>
            <person name="Reichwald K."/>
            <person name="Felder M."/>
            <person name="Petzold A."/>
            <person name="Koch P."/>
            <person name="Groth M."/>
            <person name="Platzer M."/>
        </authorList>
    </citation>
    <scope>NUCLEOTIDE SEQUENCE</scope>
    <source>
        <tissue evidence="1">Brain</tissue>
    </source>
</reference>
<name>A0A1A7X2R4_9TELE</name>
<evidence type="ECO:0000313" key="1">
    <source>
        <dbReference type="EMBL" id="SBP12321.1"/>
    </source>
</evidence>
<feature type="non-terminal residue" evidence="1">
    <location>
        <position position="1"/>
    </location>
</feature>
<proteinExistence type="predicted"/>
<reference evidence="1" key="1">
    <citation type="submission" date="2016-05" db="EMBL/GenBank/DDBJ databases">
        <authorList>
            <person name="Lavstsen T."/>
            <person name="Jespersen J.S."/>
        </authorList>
    </citation>
    <scope>NUCLEOTIDE SEQUENCE</scope>
    <source>
        <tissue evidence="1">Brain</tissue>
    </source>
</reference>
<dbReference type="EMBL" id="HADW01010921">
    <property type="protein sequence ID" value="SBP12321.1"/>
    <property type="molecule type" value="Transcribed_RNA"/>
</dbReference>
<protein>
    <submittedName>
        <fullName evidence="1">Uncharacterized protein</fullName>
    </submittedName>
</protein>
<organism evidence="1">
    <name type="scientific">Iconisemion striatum</name>
    <dbReference type="NCBI Taxonomy" id="60296"/>
    <lineage>
        <taxon>Eukaryota</taxon>
        <taxon>Metazoa</taxon>
        <taxon>Chordata</taxon>
        <taxon>Craniata</taxon>
        <taxon>Vertebrata</taxon>
        <taxon>Euteleostomi</taxon>
        <taxon>Actinopterygii</taxon>
        <taxon>Neopterygii</taxon>
        <taxon>Teleostei</taxon>
        <taxon>Neoteleostei</taxon>
        <taxon>Acanthomorphata</taxon>
        <taxon>Ovalentaria</taxon>
        <taxon>Atherinomorphae</taxon>
        <taxon>Cyprinodontiformes</taxon>
        <taxon>Nothobranchiidae</taxon>
        <taxon>Iconisemion</taxon>
    </lineage>
</organism>
<accession>A0A1A7X2R4</accession>
<feature type="non-terminal residue" evidence="1">
    <location>
        <position position="52"/>
    </location>
</feature>